<evidence type="ECO:0000313" key="1">
    <source>
        <dbReference type="EMBL" id="MCA5892271.1"/>
    </source>
</evidence>
<dbReference type="SUPFAM" id="SSF53254">
    <property type="entry name" value="Phosphoglycerate mutase-like"/>
    <property type="match status" value="1"/>
</dbReference>
<accession>A0ABS7ZB46</accession>
<proteinExistence type="predicted"/>
<protein>
    <submittedName>
        <fullName evidence="1">Histidine phosphatase family protein</fullName>
    </submittedName>
</protein>
<organism evidence="1 2">
    <name type="scientific">Isoptericola luteus</name>
    <dbReference type="NCBI Taxonomy" id="2879484"/>
    <lineage>
        <taxon>Bacteria</taxon>
        <taxon>Bacillati</taxon>
        <taxon>Actinomycetota</taxon>
        <taxon>Actinomycetes</taxon>
        <taxon>Micrococcales</taxon>
        <taxon>Promicromonosporaceae</taxon>
        <taxon>Isoptericola</taxon>
    </lineage>
</organism>
<sequence length="124" mass="13479">MLKRSPQPQSWLDARFVPPLAAGDRLRHHDGPAGSETRLDVARRVDEAMDDLLRLDVDELVIVTHGYAATLVVAAWIGMPIQAAGHVAFPVSSGSVTTLREDGFFHNRAVVTIGDTRHLDSSVS</sequence>
<evidence type="ECO:0000313" key="2">
    <source>
        <dbReference type="Proteomes" id="UP001319870"/>
    </source>
</evidence>
<dbReference type="Pfam" id="PF00300">
    <property type="entry name" value="His_Phos_1"/>
    <property type="match status" value="1"/>
</dbReference>
<name>A0ABS7ZB46_9MICO</name>
<reference evidence="1 2" key="1">
    <citation type="submission" date="2021-09" db="EMBL/GenBank/DDBJ databases">
        <title>Isoptericola luteus sp. nov., a novel bacterium isolated from Harbin, the capital city of Heilongjiang province.</title>
        <authorList>
            <person name="Li J."/>
        </authorList>
    </citation>
    <scope>NUCLEOTIDE SEQUENCE [LARGE SCALE GENOMIC DNA]</scope>
    <source>
        <strain evidence="1 2">NEAU-Y5</strain>
    </source>
</reference>
<dbReference type="RefSeq" id="WP_225564017.1">
    <property type="nucleotide sequence ID" value="NZ_JAIXCQ010000001.1"/>
</dbReference>
<dbReference type="EMBL" id="JAIXCQ010000001">
    <property type="protein sequence ID" value="MCA5892271.1"/>
    <property type="molecule type" value="Genomic_DNA"/>
</dbReference>
<dbReference type="InterPro" id="IPR013078">
    <property type="entry name" value="His_Pase_superF_clade-1"/>
</dbReference>
<dbReference type="Gene3D" id="3.40.50.1240">
    <property type="entry name" value="Phosphoglycerate mutase-like"/>
    <property type="match status" value="1"/>
</dbReference>
<dbReference type="Proteomes" id="UP001319870">
    <property type="component" value="Unassembled WGS sequence"/>
</dbReference>
<gene>
    <name evidence="1" type="ORF">LEP48_02760</name>
</gene>
<dbReference type="InterPro" id="IPR029033">
    <property type="entry name" value="His_PPase_superfam"/>
</dbReference>
<keyword evidence="2" id="KW-1185">Reference proteome</keyword>
<comment type="caution">
    <text evidence="1">The sequence shown here is derived from an EMBL/GenBank/DDBJ whole genome shotgun (WGS) entry which is preliminary data.</text>
</comment>